<dbReference type="GO" id="GO:0016851">
    <property type="term" value="F:magnesium chelatase activity"/>
    <property type="evidence" value="ECO:0007669"/>
    <property type="project" value="UniProtKB-EC"/>
</dbReference>
<dbReference type="InterPro" id="IPR011771">
    <property type="entry name" value="BchH"/>
</dbReference>
<accession>Q9F6X9</accession>
<dbReference type="GO" id="GO:0015979">
    <property type="term" value="P:photosynthesis"/>
    <property type="evidence" value="ECO:0007669"/>
    <property type="project" value="UniProtKB-KW"/>
</dbReference>
<protein>
    <recommendedName>
        <fullName evidence="2">magnesium chelatase</fullName>
        <ecNumber evidence="2">6.6.1.1</ecNumber>
    </recommendedName>
</protein>
<evidence type="ECO:0000256" key="4">
    <source>
        <dbReference type="ARBA" id="ARBA00022598"/>
    </source>
</evidence>
<dbReference type="NCBIfam" id="NF009140">
    <property type="entry name" value="PRK12493.1"/>
    <property type="match status" value="1"/>
</dbReference>
<feature type="domain" description="Magnesium chelatase subunit H N-terminal" evidence="11">
    <location>
        <begin position="21"/>
        <end position="179"/>
    </location>
</feature>
<keyword evidence="3" id="KW-0602">Photosynthesis</keyword>
<evidence type="ECO:0000256" key="8">
    <source>
        <dbReference type="ARBA" id="ARBA00023444"/>
    </source>
</evidence>
<dbReference type="EC" id="6.6.1.1" evidence="2"/>
<evidence type="ECO:0000259" key="10">
    <source>
        <dbReference type="Pfam" id="PF02514"/>
    </source>
</evidence>
<comment type="similarity">
    <text evidence="1">Belongs to the Mg-chelatase subunit H family.</text>
</comment>
<dbReference type="Pfam" id="PF11965">
    <property type="entry name" value="DUF3479"/>
    <property type="match status" value="1"/>
</dbReference>
<evidence type="ECO:0000256" key="2">
    <source>
        <dbReference type="ARBA" id="ARBA00012825"/>
    </source>
</evidence>
<evidence type="ECO:0000256" key="9">
    <source>
        <dbReference type="ARBA" id="ARBA00048693"/>
    </source>
</evidence>
<evidence type="ECO:0000259" key="11">
    <source>
        <dbReference type="Pfam" id="PF11965"/>
    </source>
</evidence>
<evidence type="ECO:0000313" key="12">
    <source>
        <dbReference type="EMBL" id="AAG15206.1"/>
    </source>
</evidence>
<dbReference type="GO" id="GO:0005524">
    <property type="term" value="F:ATP binding"/>
    <property type="evidence" value="ECO:0007669"/>
    <property type="project" value="UniProtKB-KW"/>
</dbReference>
<organism evidence="12">
    <name type="scientific">Chloroflexus aurantiacus</name>
    <dbReference type="NCBI Taxonomy" id="1108"/>
    <lineage>
        <taxon>Bacteria</taxon>
        <taxon>Bacillati</taxon>
        <taxon>Chloroflexota</taxon>
        <taxon>Chloroflexia</taxon>
        <taxon>Chloroflexales</taxon>
        <taxon>Chloroflexineae</taxon>
        <taxon>Chloroflexaceae</taxon>
        <taxon>Chloroflexus</taxon>
    </lineage>
</organism>
<dbReference type="NCBIfam" id="TIGR02025">
    <property type="entry name" value="BchH"/>
    <property type="match status" value="1"/>
</dbReference>
<evidence type="ECO:0000256" key="5">
    <source>
        <dbReference type="ARBA" id="ARBA00022741"/>
    </source>
</evidence>
<evidence type="ECO:0000256" key="1">
    <source>
        <dbReference type="ARBA" id="ARBA00010851"/>
    </source>
</evidence>
<comment type="catalytic activity">
    <reaction evidence="9">
        <text>protoporphyrin IX + Mg(2+) + ATP + H2O = Mg-protoporphyrin IX + ADP + phosphate + 3 H(+)</text>
        <dbReference type="Rhea" id="RHEA:13961"/>
        <dbReference type="ChEBI" id="CHEBI:15377"/>
        <dbReference type="ChEBI" id="CHEBI:15378"/>
        <dbReference type="ChEBI" id="CHEBI:18420"/>
        <dbReference type="ChEBI" id="CHEBI:30616"/>
        <dbReference type="ChEBI" id="CHEBI:43474"/>
        <dbReference type="ChEBI" id="CHEBI:57306"/>
        <dbReference type="ChEBI" id="CHEBI:60492"/>
        <dbReference type="ChEBI" id="CHEBI:456216"/>
        <dbReference type="EC" id="6.6.1.1"/>
    </reaction>
</comment>
<keyword evidence="5" id="KW-0547">Nucleotide-binding</keyword>
<dbReference type="AlphaFoldDB" id="Q9F6X9"/>
<comment type="pathway">
    <text evidence="8">Porphyrin-containing compound metabolism.</text>
</comment>
<dbReference type="GO" id="GO:0015995">
    <property type="term" value="P:chlorophyll biosynthetic process"/>
    <property type="evidence" value="ECO:0007669"/>
    <property type="project" value="UniProtKB-KW"/>
</dbReference>
<dbReference type="Pfam" id="PF02514">
    <property type="entry name" value="CobN-Mg_chel"/>
    <property type="match status" value="1"/>
</dbReference>
<dbReference type="EMBL" id="AF288459">
    <property type="protein sequence ID" value="AAG15206.1"/>
    <property type="molecule type" value="Genomic_DNA"/>
</dbReference>
<gene>
    <name evidence="12" type="primary">bchH</name>
</gene>
<keyword evidence="4" id="KW-0436">Ligase</keyword>
<reference evidence="12" key="1">
    <citation type="journal article" date="2000" name="Science">
        <title>Molecular evidence for the early evolution of photosynthesis.</title>
        <authorList>
            <person name="Xiong J."/>
            <person name="Fischer W.M."/>
            <person name="Inoue K."/>
            <person name="Nakahara M."/>
            <person name="Bauer C.E."/>
        </authorList>
    </citation>
    <scope>NUCLEOTIDE SEQUENCE</scope>
</reference>
<dbReference type="InterPro" id="IPR022571">
    <property type="entry name" value="Mg_chelatase_H_N"/>
</dbReference>
<feature type="domain" description="CobN/magnesium chelatase" evidence="10">
    <location>
        <begin position="182"/>
        <end position="1262"/>
    </location>
</feature>
<keyword evidence="6" id="KW-0067">ATP-binding</keyword>
<dbReference type="PANTHER" id="PTHR44119">
    <property type="entry name" value="MAGNESIUM-CHELATASE SUBUNIT CHLH, CHLOROPLASTIC"/>
    <property type="match status" value="1"/>
</dbReference>
<evidence type="ECO:0000256" key="3">
    <source>
        <dbReference type="ARBA" id="ARBA00022531"/>
    </source>
</evidence>
<keyword evidence="7" id="KW-0149">Chlorophyll biosynthesis</keyword>
<evidence type="ECO:0000256" key="6">
    <source>
        <dbReference type="ARBA" id="ARBA00022840"/>
    </source>
</evidence>
<dbReference type="InterPro" id="IPR003672">
    <property type="entry name" value="CobN/Mg_chltase"/>
</dbReference>
<name>Q9F6X9_CHLAU</name>
<dbReference type="PANTHER" id="PTHR44119:SF1">
    <property type="entry name" value="MAGNESIUM-CHELATASE SUBUNIT CHLH, CHLOROPLASTIC"/>
    <property type="match status" value="1"/>
</dbReference>
<proteinExistence type="inferred from homology"/>
<dbReference type="CDD" id="cd10150">
    <property type="entry name" value="CobN_like"/>
    <property type="match status" value="1"/>
</dbReference>
<evidence type="ECO:0000256" key="7">
    <source>
        <dbReference type="ARBA" id="ARBA00023171"/>
    </source>
</evidence>
<sequence>MTYHIMYSVQVAAYLRRSAMRFVFLCIEANNAPALRQAAASIEREYGLRLAIDYFTPSNMHSAADWEHLAAAVARADFVFGSMLFGEEYVRPLSDILSSASCPVCMIMSSPSLIRQTRVGKFDLRPKPAAEQSAFRQWLSQFQPKHGHGEIQRQMSLVRGLSKMLKFLPGKARDIHTYVMAHQFWAASSPENLRRLLLMLIERYVPGYKGKLPVLDPQDIPEMGVFHPESPAPFADLETYRAWRRKQRHALHKGSVGLLTMRPFALSGNRAHLDALIRALEARGIEARAAYSPTLDMRPTVERFFTRPARQRGQAPTADVDLLVNTTGFALVGGPASTDPDQASATLDQLDTPTLDLFPLVFQHIEQWRTDDRGIAPFQLALNVSLPELDGATDPLVVGGMQRGREEITPLLAEIDLAAERIAARVALRRTPPAERRIAITLFNFPPNLGNAGTAAYLDVFTSVFRLMQALHAAGYTVDLPASVDDLRRMVVEGNALLYGTDGNVADSLPVEEYRRLFPDYVDIEPYWGPAPGELLSDGKRLHILGRRFGNVFVGLQPSFGYERDPIRLLMSKDAAPHHGFAAYYVWLRKVFQAHAVLHFGTHGALEFMPGKQAGLSAKCWPLRLIGALPNFYYYCVNNPSEGSIARRRGMATLISYLVPPVQQAGLYKGLRALKDSIDRYRAQPDPGLLADLRTQAEALHLVAEGEGDAYVAALSHELLQVEERMIPVGLHVLGEPPQTGEQIDTLNLIATFARVPGGPNQAPLEPLPVLVGRALGLDYAALTGRLRHDPAAQQQYRHIEEICRAAITALVEHGDGRAADEALKRYVNLNPHLLAPLWNYLLDIQRRMTTEREVSSLLRALNGGYVLPSAGNDVVRNPTVVPTGRNIHAFDPFHIPTQAAATSGTAVAHELLERIRAEQGAYPETVAMVLWGTDNIKTEGEGIAQALALIGARAVADELGRITTVELIPLAELGRPRIDVVLTVSGIFRDLFAAQARLIDRAIRLAATADEPPEQNFVRAHALAQAAELGLSVEAAATRVFSNASGSYGANVNHLVESSTWEEDGQLAEAFITRKGFALQPGGEWSESRALMERALATVSVTFQNIDSVENGISDIDHYYEYLGGLTKSVEKTRGVRPTTLMGEVAELVTPGASRVRSLEQVVRLESRAKLLNPKWYEGMLKHGYEGVHEIEIRVSNTFGWSATAQAVEDWVYQGVAETYLLDPAMRERLASLNPHATASIAGRLLEAHNRGFWQADEETLAQLREIYADLEDRLEGVR</sequence>